<dbReference type="AlphaFoldDB" id="A0A6L2JG74"/>
<protein>
    <recommendedName>
        <fullName evidence="2">Reverse transcriptase domain-containing protein</fullName>
    </recommendedName>
</protein>
<evidence type="ECO:0000313" key="1">
    <source>
        <dbReference type="EMBL" id="GEU35577.1"/>
    </source>
</evidence>
<name>A0A6L2JG74_TANCI</name>
<proteinExistence type="predicted"/>
<gene>
    <name evidence="1" type="ORF">Tci_007555</name>
</gene>
<accession>A0A6L2JG74</accession>
<comment type="caution">
    <text evidence="1">The sequence shown here is derived from an EMBL/GenBank/DDBJ whole genome shotgun (WGS) entry which is preliminary data.</text>
</comment>
<evidence type="ECO:0008006" key="2">
    <source>
        <dbReference type="Google" id="ProtNLM"/>
    </source>
</evidence>
<dbReference type="EMBL" id="BKCJ010000706">
    <property type="protein sequence ID" value="GEU35577.1"/>
    <property type="molecule type" value="Genomic_DNA"/>
</dbReference>
<reference evidence="1" key="1">
    <citation type="journal article" date="2019" name="Sci. Rep.">
        <title>Draft genome of Tanacetum cinerariifolium, the natural source of mosquito coil.</title>
        <authorList>
            <person name="Yamashiro T."/>
            <person name="Shiraishi A."/>
            <person name="Satake H."/>
            <person name="Nakayama K."/>
        </authorList>
    </citation>
    <scope>NUCLEOTIDE SEQUENCE</scope>
</reference>
<sequence length="731" mass="83188">MLQARENLMEAIQVFLKKYDQIPFEEKCIALLLAEEKLFKVKQALEEEPNQPEIIQELLLQLIHDFLDGDDDDDNYDKESIKSMNRDIFETPLFIVITTSPPVLPIEDPGDSFIMGNEELNTIPEKESNKFINSSVEDLVPIPCESEDTSGSESECILPSCDDFSPIDVPKEKAMTFSSPLFNSNDDFISSDDESLFDEDVPEDNVKIYSNPLFEFDDEYISSDVNPLFDKVLENIESKDSYDSNLDEPDLLVTPFSDANKDECFDSESDGFKVLDCEDSYYDSEGDILYLESLLNDDLVHRDPSIPKMCVASILEVFTDELPFEENDALFDLECTDTPYLLDGYGVLVSYRSSTSSRNEYGNVASSRKYHGSYTILLKKYDQIPSEEKYIALLLAEEKFFKVKQALEEEQNQPKIIQELLLQLIHDLQLLNEIQPKQAEEKGINKQARKKQKEKSITELLAEEQAARINSESIISTNTYIFETPSSIVITTSPPVLPIEDPEDSFIMKNTELNTIPKKESDEFIKSSVKDLVLIPSESEDTSESESECILPSCDDFSPIDVPEEKVVTFSNPLFNSNDDFISSDDESLFDENVREDNVLENIESKDSYDSNLDEPDLLVTPLSDANKDECFDSRGDVINVLDCEDSYYDSKGDILYLESLLNDDLVNYDPAIPKMNVASILEGFTDELPLKENDDLFDLESKNDEWKKILYNAQIDDLMSEDKFLTPGFM</sequence>
<organism evidence="1">
    <name type="scientific">Tanacetum cinerariifolium</name>
    <name type="common">Dalmatian daisy</name>
    <name type="synonym">Chrysanthemum cinerariifolium</name>
    <dbReference type="NCBI Taxonomy" id="118510"/>
    <lineage>
        <taxon>Eukaryota</taxon>
        <taxon>Viridiplantae</taxon>
        <taxon>Streptophyta</taxon>
        <taxon>Embryophyta</taxon>
        <taxon>Tracheophyta</taxon>
        <taxon>Spermatophyta</taxon>
        <taxon>Magnoliopsida</taxon>
        <taxon>eudicotyledons</taxon>
        <taxon>Gunneridae</taxon>
        <taxon>Pentapetalae</taxon>
        <taxon>asterids</taxon>
        <taxon>campanulids</taxon>
        <taxon>Asterales</taxon>
        <taxon>Asteraceae</taxon>
        <taxon>Asteroideae</taxon>
        <taxon>Anthemideae</taxon>
        <taxon>Anthemidinae</taxon>
        <taxon>Tanacetum</taxon>
    </lineage>
</organism>